<accession>A0AAJ3NVD2</accession>
<evidence type="ECO:0000313" key="2">
    <source>
        <dbReference type="EMBL" id="ORW74694.1"/>
    </source>
</evidence>
<gene>
    <name evidence="2" type="ORF">AWC23_04745</name>
</gene>
<dbReference type="SUPFAM" id="SSF50630">
    <property type="entry name" value="Acid proteases"/>
    <property type="match status" value="1"/>
</dbReference>
<keyword evidence="3" id="KW-1185">Reference proteome</keyword>
<dbReference type="InterPro" id="IPR001969">
    <property type="entry name" value="Aspartic_peptidase_AS"/>
</dbReference>
<dbReference type="GO" id="GO:0004190">
    <property type="term" value="F:aspartic-type endopeptidase activity"/>
    <property type="evidence" value="ECO:0007669"/>
    <property type="project" value="InterPro"/>
</dbReference>
<dbReference type="InterPro" id="IPR021109">
    <property type="entry name" value="Peptidase_aspartic_dom_sf"/>
</dbReference>
<dbReference type="RefSeq" id="WP_158090670.1">
    <property type="nucleotide sequence ID" value="NZ_LQPR01000007.1"/>
</dbReference>
<dbReference type="AlphaFoldDB" id="A0AAJ3NVD2"/>
<evidence type="ECO:0000259" key="1">
    <source>
        <dbReference type="Pfam" id="PF20729"/>
    </source>
</evidence>
<dbReference type="EMBL" id="LQPR01000007">
    <property type="protein sequence ID" value="ORW74694.1"/>
    <property type="molecule type" value="Genomic_DNA"/>
</dbReference>
<proteinExistence type="predicted"/>
<dbReference type="Proteomes" id="UP000193387">
    <property type="component" value="Unassembled WGS sequence"/>
</dbReference>
<dbReference type="Pfam" id="PF20729">
    <property type="entry name" value="PE-PGRS_C"/>
    <property type="match status" value="1"/>
</dbReference>
<protein>
    <recommendedName>
        <fullName evidence="1">PE cleavage protein A C-terminal domain-containing protein</fullName>
    </recommendedName>
</protein>
<dbReference type="Gene3D" id="2.40.70.10">
    <property type="entry name" value="Acid Proteases"/>
    <property type="match status" value="1"/>
</dbReference>
<comment type="caution">
    <text evidence="2">The sequence shown here is derived from an EMBL/GenBank/DDBJ whole genome shotgun (WGS) entry which is preliminary data.</text>
</comment>
<name>A0AAJ3NVD2_9MYCO</name>
<dbReference type="InterPro" id="IPR048054">
    <property type="entry name" value="PecA_C"/>
</dbReference>
<sequence>TGGGGGLLWGNGGPGGIGGPYGAGGAGGSAQWFGAGGAGGTGGAFANGGIGGDGGHLIGNGGAGGTGGVVSGIGGPGGASGALFGDAGLAGANGGPASVALQMSGDGPNRPLIEISVNDGQPTWALVDTGSTTTLIPNFAVNMQSLGDPTATGLTYEFGPSSDPKLQTIDYYNTYTASLDLGNGIMTKPMTIGVITNETNGLGTPMPVSDWETVLGVGANTTSAGWSHGFVQELPTGLNQGLLINQPAHYVQFGDNPLSYFAAVSGAPETSQLQVSVSYDGVSTGFLPAGTVNVDTGGVGGAIPQNLLPSTLAGYQPGSDLPPGATIEVQVPTLDGTGYQTLYVQTTANLPAYPPTHVESPETASGRLITGDYIFSQMPIYFSYLPSGGAMYFDNVS</sequence>
<reference evidence="2 3" key="1">
    <citation type="submission" date="2016-01" db="EMBL/GenBank/DDBJ databases">
        <title>The new phylogeny of the genus Mycobacterium.</title>
        <authorList>
            <person name="Tarcisio F."/>
            <person name="Conor M."/>
            <person name="Antonella G."/>
            <person name="Elisabetta G."/>
            <person name="Giulia F.S."/>
            <person name="Sara T."/>
            <person name="Anna F."/>
            <person name="Clotilde B."/>
            <person name="Roberto B."/>
            <person name="Veronica D.S."/>
            <person name="Fabio R."/>
            <person name="Monica P."/>
            <person name="Olivier J."/>
            <person name="Enrico T."/>
            <person name="Nicola S."/>
        </authorList>
    </citation>
    <scope>NUCLEOTIDE SEQUENCE [LARGE SCALE GENOMIC DNA]</scope>
    <source>
        <strain evidence="2 3">DSM 44616</strain>
    </source>
</reference>
<feature type="non-terminal residue" evidence="2">
    <location>
        <position position="1"/>
    </location>
</feature>
<dbReference type="PROSITE" id="PS00141">
    <property type="entry name" value="ASP_PROTEASE"/>
    <property type="match status" value="1"/>
</dbReference>
<organism evidence="2 3">
    <name type="scientific">Mycobacterium saskatchewanense</name>
    <dbReference type="NCBI Taxonomy" id="220927"/>
    <lineage>
        <taxon>Bacteria</taxon>
        <taxon>Bacillati</taxon>
        <taxon>Actinomycetota</taxon>
        <taxon>Actinomycetes</taxon>
        <taxon>Mycobacteriales</taxon>
        <taxon>Mycobacteriaceae</taxon>
        <taxon>Mycobacterium</taxon>
        <taxon>Mycobacterium simiae complex</taxon>
    </lineage>
</organism>
<dbReference type="GO" id="GO:0006508">
    <property type="term" value="P:proteolysis"/>
    <property type="evidence" value="ECO:0007669"/>
    <property type="project" value="InterPro"/>
</dbReference>
<evidence type="ECO:0000313" key="3">
    <source>
        <dbReference type="Proteomes" id="UP000193387"/>
    </source>
</evidence>
<feature type="domain" description="PE cleavage protein A C-terminal" evidence="1">
    <location>
        <begin position="98"/>
        <end position="389"/>
    </location>
</feature>